<keyword evidence="1" id="KW-0472">Membrane</keyword>
<comment type="caution">
    <text evidence="2">The sequence shown here is derived from an EMBL/GenBank/DDBJ whole genome shotgun (WGS) entry which is preliminary data.</text>
</comment>
<organism evidence="2 3">
    <name type="scientific">Sphingobacterium tabacisoli</name>
    <dbReference type="NCBI Taxonomy" id="2044855"/>
    <lineage>
        <taxon>Bacteria</taxon>
        <taxon>Pseudomonadati</taxon>
        <taxon>Bacteroidota</taxon>
        <taxon>Sphingobacteriia</taxon>
        <taxon>Sphingobacteriales</taxon>
        <taxon>Sphingobacteriaceae</taxon>
        <taxon>Sphingobacterium</taxon>
    </lineage>
</organism>
<protein>
    <submittedName>
        <fullName evidence="2">Uncharacterized protein</fullName>
    </submittedName>
</protein>
<dbReference type="Proteomes" id="UP001597440">
    <property type="component" value="Unassembled WGS sequence"/>
</dbReference>
<keyword evidence="1" id="KW-1133">Transmembrane helix</keyword>
<dbReference type="EMBL" id="JBHULD010000014">
    <property type="protein sequence ID" value="MFD2554734.1"/>
    <property type="molecule type" value="Genomic_DNA"/>
</dbReference>
<accession>A0ABW5L176</accession>
<evidence type="ECO:0000313" key="3">
    <source>
        <dbReference type="Proteomes" id="UP001597440"/>
    </source>
</evidence>
<reference evidence="3" key="1">
    <citation type="journal article" date="2019" name="Int. J. Syst. Evol. Microbiol.">
        <title>The Global Catalogue of Microorganisms (GCM) 10K type strain sequencing project: providing services to taxonomists for standard genome sequencing and annotation.</title>
        <authorList>
            <consortium name="The Broad Institute Genomics Platform"/>
            <consortium name="The Broad Institute Genome Sequencing Center for Infectious Disease"/>
            <person name="Wu L."/>
            <person name="Ma J."/>
        </authorList>
    </citation>
    <scope>NUCLEOTIDE SEQUENCE [LARGE SCALE GENOMIC DNA]</scope>
    <source>
        <strain evidence="3">KCTC 52298</strain>
    </source>
</reference>
<gene>
    <name evidence="2" type="ORF">ACFSQW_10060</name>
</gene>
<evidence type="ECO:0000256" key="1">
    <source>
        <dbReference type="SAM" id="Phobius"/>
    </source>
</evidence>
<sequence>MNKTIYFLLLTVCFGCKVNKEKSERLQEDRQARSSLESTTSWTQFNSQDSSLRYWYYRGDSTFFFHPDLGLWSRSGELAYSEQRAVQRRVTGIAQHYDYDSLGTESNKIASQSNSKMSGSPVKGWLWFLVLILVAFLIYRWRK</sequence>
<feature type="transmembrane region" description="Helical" evidence="1">
    <location>
        <begin position="124"/>
        <end position="141"/>
    </location>
</feature>
<proteinExistence type="predicted"/>
<name>A0ABW5L176_9SPHI</name>
<keyword evidence="3" id="KW-1185">Reference proteome</keyword>
<keyword evidence="1" id="KW-0812">Transmembrane</keyword>
<evidence type="ECO:0000313" key="2">
    <source>
        <dbReference type="EMBL" id="MFD2554734.1"/>
    </source>
</evidence>
<dbReference type="RefSeq" id="WP_210353126.1">
    <property type="nucleotide sequence ID" value="NZ_JAEQMU010000001.1"/>
</dbReference>